<dbReference type="AlphaFoldDB" id="A0A9D4K0I0"/>
<dbReference type="PROSITE" id="PS51257">
    <property type="entry name" value="PROKAR_LIPOPROTEIN"/>
    <property type="match status" value="1"/>
</dbReference>
<dbReference type="EMBL" id="JAIWYP010000004">
    <property type="protein sequence ID" value="KAH3829894.1"/>
    <property type="molecule type" value="Genomic_DNA"/>
</dbReference>
<sequence length="297" mass="34726">MWMLRYQFYRNARNHQFEKWKSLAPTGISGIGGCGGRKGRGLELIRRRYAFPSRRFEIPLIRLGFVLLLESLPENFLEKEAVIASCILPPKRKPDVRGAVLSEFIPGSKRKSLGKDERIRSLRILNISDIEEAALCERDNAVRDRRVSKRERALVTMVIKRTNELFSDRDRRIRRSLHRSWTQLFTQSLEYQLLHSLQEQRNKTVIDYPNDRYDVHVRFVDVLVFCDVAIWISCDETRIFWNSVSVNDDEIAYARSGDENHSAKMSGSDVYSLMTKIHSSMTSWKKSNPMMKIDAFF</sequence>
<name>A0A9D4K0I0_DREPO</name>
<reference evidence="1" key="1">
    <citation type="journal article" date="2019" name="bioRxiv">
        <title>The Genome of the Zebra Mussel, Dreissena polymorpha: A Resource for Invasive Species Research.</title>
        <authorList>
            <person name="McCartney M.A."/>
            <person name="Auch B."/>
            <person name="Kono T."/>
            <person name="Mallez S."/>
            <person name="Zhang Y."/>
            <person name="Obille A."/>
            <person name="Becker A."/>
            <person name="Abrahante J.E."/>
            <person name="Garbe J."/>
            <person name="Badalamenti J.P."/>
            <person name="Herman A."/>
            <person name="Mangelson H."/>
            <person name="Liachko I."/>
            <person name="Sullivan S."/>
            <person name="Sone E.D."/>
            <person name="Koren S."/>
            <person name="Silverstein K.A.T."/>
            <person name="Beckman K.B."/>
            <person name="Gohl D.M."/>
        </authorList>
    </citation>
    <scope>NUCLEOTIDE SEQUENCE</scope>
    <source>
        <strain evidence="1">Duluth1</strain>
        <tissue evidence="1">Whole animal</tissue>
    </source>
</reference>
<reference evidence="1" key="2">
    <citation type="submission" date="2020-11" db="EMBL/GenBank/DDBJ databases">
        <authorList>
            <person name="McCartney M.A."/>
            <person name="Auch B."/>
            <person name="Kono T."/>
            <person name="Mallez S."/>
            <person name="Becker A."/>
            <person name="Gohl D.M."/>
            <person name="Silverstein K.A.T."/>
            <person name="Koren S."/>
            <person name="Bechman K.B."/>
            <person name="Herman A."/>
            <person name="Abrahante J.E."/>
            <person name="Garbe J."/>
        </authorList>
    </citation>
    <scope>NUCLEOTIDE SEQUENCE</scope>
    <source>
        <strain evidence="1">Duluth1</strain>
        <tissue evidence="1">Whole animal</tissue>
    </source>
</reference>
<evidence type="ECO:0000313" key="2">
    <source>
        <dbReference type="Proteomes" id="UP000828390"/>
    </source>
</evidence>
<gene>
    <name evidence="1" type="ORF">DPMN_103125</name>
</gene>
<keyword evidence="2" id="KW-1185">Reference proteome</keyword>
<dbReference type="Proteomes" id="UP000828390">
    <property type="component" value="Unassembled WGS sequence"/>
</dbReference>
<comment type="caution">
    <text evidence="1">The sequence shown here is derived from an EMBL/GenBank/DDBJ whole genome shotgun (WGS) entry which is preliminary data.</text>
</comment>
<evidence type="ECO:0000313" key="1">
    <source>
        <dbReference type="EMBL" id="KAH3829894.1"/>
    </source>
</evidence>
<proteinExistence type="predicted"/>
<protein>
    <submittedName>
        <fullName evidence="1">Uncharacterized protein</fullName>
    </submittedName>
</protein>
<accession>A0A9D4K0I0</accession>
<organism evidence="1 2">
    <name type="scientific">Dreissena polymorpha</name>
    <name type="common">Zebra mussel</name>
    <name type="synonym">Mytilus polymorpha</name>
    <dbReference type="NCBI Taxonomy" id="45954"/>
    <lineage>
        <taxon>Eukaryota</taxon>
        <taxon>Metazoa</taxon>
        <taxon>Spiralia</taxon>
        <taxon>Lophotrochozoa</taxon>
        <taxon>Mollusca</taxon>
        <taxon>Bivalvia</taxon>
        <taxon>Autobranchia</taxon>
        <taxon>Heteroconchia</taxon>
        <taxon>Euheterodonta</taxon>
        <taxon>Imparidentia</taxon>
        <taxon>Neoheterodontei</taxon>
        <taxon>Myida</taxon>
        <taxon>Dreissenoidea</taxon>
        <taxon>Dreissenidae</taxon>
        <taxon>Dreissena</taxon>
    </lineage>
</organism>